<dbReference type="EMBL" id="UFQS01000040">
    <property type="protein sequence ID" value="SSW98207.1"/>
    <property type="molecule type" value="Genomic_DNA"/>
</dbReference>
<dbReference type="InterPro" id="IPR013083">
    <property type="entry name" value="Znf_RING/FYVE/PHD"/>
</dbReference>
<evidence type="ECO:0000256" key="3">
    <source>
        <dbReference type="ARBA" id="ARBA00022771"/>
    </source>
</evidence>
<feature type="compositionally biased region" description="Pro residues" evidence="9">
    <location>
        <begin position="288"/>
        <end position="305"/>
    </location>
</feature>
<feature type="region of interest" description="Disordered" evidence="9">
    <location>
        <begin position="715"/>
        <end position="802"/>
    </location>
</feature>
<dbReference type="InterPro" id="IPR009072">
    <property type="entry name" value="Histone-fold"/>
</dbReference>
<feature type="compositionally biased region" description="Basic and acidic residues" evidence="9">
    <location>
        <begin position="1020"/>
        <end position="1032"/>
    </location>
</feature>
<dbReference type="PROSITE" id="PS50016">
    <property type="entry name" value="ZF_PHD_2"/>
    <property type="match status" value="1"/>
</dbReference>
<dbReference type="GO" id="GO:0005669">
    <property type="term" value="C:transcription factor TFIID complex"/>
    <property type="evidence" value="ECO:0007669"/>
    <property type="project" value="TreeGrafter"/>
</dbReference>
<dbReference type="VEuPathDB" id="VectorBase:CSON010140"/>
<keyword evidence="3 8" id="KW-0863">Zinc-finger</keyword>
<keyword evidence="6" id="KW-0804">Transcription</keyword>
<name>A0A336LPH4_CULSO</name>
<keyword evidence="4" id="KW-0862">Zinc</keyword>
<dbReference type="EMBL" id="UFQT01000040">
    <property type="protein sequence ID" value="SSX18593.1"/>
    <property type="molecule type" value="Genomic_DNA"/>
</dbReference>
<dbReference type="GO" id="GO:0002039">
    <property type="term" value="F:p53 binding"/>
    <property type="evidence" value="ECO:0007669"/>
    <property type="project" value="TreeGrafter"/>
</dbReference>
<dbReference type="InterPro" id="IPR019787">
    <property type="entry name" value="Znf_PHD-finger"/>
</dbReference>
<dbReference type="InterPro" id="IPR019786">
    <property type="entry name" value="Zinc_finger_PHD-type_CS"/>
</dbReference>
<comment type="subcellular location">
    <subcellularLocation>
        <location evidence="1">Nucleus</location>
    </subcellularLocation>
</comment>
<protein>
    <submittedName>
        <fullName evidence="12">CSON010140 protein</fullName>
    </submittedName>
</protein>
<evidence type="ECO:0000259" key="10">
    <source>
        <dbReference type="PROSITE" id="PS50016"/>
    </source>
</evidence>
<feature type="region of interest" description="Disordered" evidence="9">
    <location>
        <begin position="584"/>
        <end position="605"/>
    </location>
</feature>
<evidence type="ECO:0000256" key="2">
    <source>
        <dbReference type="ARBA" id="ARBA00022723"/>
    </source>
</evidence>
<feature type="region of interest" description="Disordered" evidence="9">
    <location>
        <begin position="514"/>
        <end position="572"/>
    </location>
</feature>
<gene>
    <name evidence="12" type="primary">CSON010140</name>
</gene>
<dbReference type="Pfam" id="PF07524">
    <property type="entry name" value="Bromo_TP"/>
    <property type="match status" value="1"/>
</dbReference>
<proteinExistence type="predicted"/>
<dbReference type="SMART" id="SM00576">
    <property type="entry name" value="BTP"/>
    <property type="match status" value="1"/>
</dbReference>
<feature type="compositionally biased region" description="Basic and acidic residues" evidence="9">
    <location>
        <begin position="857"/>
        <end position="867"/>
    </location>
</feature>
<feature type="compositionally biased region" description="Basic and acidic residues" evidence="9">
    <location>
        <begin position="257"/>
        <end position="275"/>
    </location>
</feature>
<keyword evidence="5" id="KW-0805">Transcription regulation</keyword>
<reference evidence="12" key="2">
    <citation type="submission" date="2018-07" db="EMBL/GenBank/DDBJ databases">
        <authorList>
            <person name="Quirk P.G."/>
            <person name="Krulwich T.A."/>
        </authorList>
    </citation>
    <scope>NUCLEOTIDE SEQUENCE</scope>
</reference>
<feature type="region of interest" description="Disordered" evidence="9">
    <location>
        <begin position="211"/>
        <end position="387"/>
    </location>
</feature>
<feature type="compositionally biased region" description="Polar residues" evidence="9">
    <location>
        <begin position="787"/>
        <end position="802"/>
    </location>
</feature>
<evidence type="ECO:0000256" key="4">
    <source>
        <dbReference type="ARBA" id="ARBA00022833"/>
    </source>
</evidence>
<dbReference type="Pfam" id="PF00628">
    <property type="entry name" value="PHD"/>
    <property type="match status" value="1"/>
</dbReference>
<keyword evidence="2" id="KW-0479">Metal-binding</keyword>
<reference evidence="11" key="1">
    <citation type="submission" date="2018-04" db="EMBL/GenBank/DDBJ databases">
        <authorList>
            <person name="Go L.Y."/>
            <person name="Mitchell J.A."/>
        </authorList>
    </citation>
    <scope>NUCLEOTIDE SEQUENCE</scope>
    <source>
        <tissue evidence="11">Whole organism</tissue>
    </source>
</reference>
<dbReference type="Gene3D" id="3.30.40.10">
    <property type="entry name" value="Zinc/RING finger domain, C3HC4 (zinc finger)"/>
    <property type="match status" value="1"/>
</dbReference>
<dbReference type="Gene3D" id="1.10.20.10">
    <property type="entry name" value="Histone, subunit A"/>
    <property type="match status" value="1"/>
</dbReference>
<dbReference type="PANTHER" id="PTHR46452">
    <property type="entry name" value="TRANSCRIPTION INITIATION FACTOR TFIID SUBUNIT 3"/>
    <property type="match status" value="1"/>
</dbReference>
<feature type="compositionally biased region" description="Basic residues" evidence="9">
    <location>
        <begin position="868"/>
        <end position="879"/>
    </location>
</feature>
<evidence type="ECO:0000256" key="6">
    <source>
        <dbReference type="ARBA" id="ARBA00023163"/>
    </source>
</evidence>
<evidence type="ECO:0000256" key="7">
    <source>
        <dbReference type="ARBA" id="ARBA00023242"/>
    </source>
</evidence>
<dbReference type="GO" id="GO:0046982">
    <property type="term" value="F:protein heterodimerization activity"/>
    <property type="evidence" value="ECO:0007669"/>
    <property type="project" value="InterPro"/>
</dbReference>
<feature type="domain" description="PHD-type" evidence="10">
    <location>
        <begin position="1079"/>
        <end position="1129"/>
    </location>
</feature>
<sequence length="1294" mass="144206">MPASNQAYTNQVLKVAVAQICQTIGFNSVQSTPMEVMIDVLHNYIRELCILTKDYAEHYNRTEPNLEDVTLAYQYMEYVDPIPFALPIPKYPIPKESHLNFLKPGSQEVLTRPMHIPEYMPPMQPPESEEEVPVNNNEEKPSEEVNLSVKDELMLSPTAGAASTGPGQQGFFKKPSDFPLPSGASEAQRRIKFDGMEGLKETREISSVIMTTSGFISPAREGKLPDSKPPIIIPDKRPSPPPPPVVAAPLPVSNMDNKFEEKPGKKKTHDTEKEPSKKKKVKKELFHPQPPLPSTPHVSAPPLPETPRHPPIQAQAPMLVPPAHQKPSIQHPPNFPGPFTEDTKSHIPIIATPPMVPRKPGRPRKSESLTPGVPMQKDKLKKPKNPDAKLMKQIKKMVIAGQLPPLPMHELINLVKSQPGFLPATSSSPAQVSNPNSMNQFMPSGPPSSSMQPSNIPFSGKMEQNPMIPRSNFDGKLSSESDKSKLNIFKKMPSSSKMVQHDFPSTSMMKSEMFQGSHDLSPQKHKLKTTELEPSGQFSSPANINKPLDLNRSPIEDLTMPTTPQYMPRTPDMKMASWNKEKGILGDQQQQQKKPKKEKPEKKLKKIKTPPPLMQFFNSGPDLQNPLNRMNIPGMPGFPQMPQIGQSGSSMSQPRFPFFPNLLPSGPGLIPNNAFFPGPFGNPAQFGAPPFNMSSLFPGDLLQNINKMRTQLEQTTSPLKDKFNESPSQSLDIKPPQCNVPPLLPPTILEQNPSLLSPGKSKVRPNSPPSIMKLPKDTVAIPIEPSKPSSSTSHNLPPQLNPIQMSKNLTVEALDQVTVKNEIKLSKEKDPNSSASSSGAINFDTVDLTSPPQHTDSGMKDKDESRKDKKLKKKSKKKDKLKEKDRDKDKSERKKDKEERKREKKEKRREKERLAFEQNKILSSNTDSIDNSDSSLASVPKLTLKLGMSGDSSRPNTPDIQKKMTIKSTFTKKKESEMSASPLHMTISTREPRDSSPELAKISALVTHPPKQKSSHKRKHDEDVFSGEDSKSSSKHMKSPSSGGESKKHKKSSTQPSTSSSVEPPETLKAIKEDDGQQIWICPACGQVDNGTPMIGCDGCDAWYHWVCVGIQVPPDANEDWYCRVCISRKQDSQGSEKKKKRKKNKEKPDREASTNSWNARSKHVLSSLYVTTSTDCSSLETNCTFSSDPASIAYIIDHFPILLITHPLKYRFGFAMHQFVHKIELQSWAYTPKYCVHLSKVNRGSSVLSRLNIHEIPFQYCSECDHVVSIEDSYRPMQESVFLMTLNLPVDDA</sequence>
<dbReference type="PANTHER" id="PTHR46452:SF1">
    <property type="entry name" value="TRANSCRIPTION INITIATION FACTOR TFIID SUBUNIT 3"/>
    <property type="match status" value="1"/>
</dbReference>
<feature type="region of interest" description="Disordered" evidence="9">
    <location>
        <begin position="120"/>
        <end position="145"/>
    </location>
</feature>
<dbReference type="CDD" id="cd15522">
    <property type="entry name" value="PHD_TAF3"/>
    <property type="match status" value="1"/>
</dbReference>
<dbReference type="SUPFAM" id="SSF57903">
    <property type="entry name" value="FYVE/PHD zinc finger"/>
    <property type="match status" value="1"/>
</dbReference>
<feature type="region of interest" description="Disordered" evidence="9">
    <location>
        <begin position="825"/>
        <end position="1065"/>
    </location>
</feature>
<evidence type="ECO:0000256" key="9">
    <source>
        <dbReference type="SAM" id="MobiDB-lite"/>
    </source>
</evidence>
<feature type="compositionally biased region" description="Basic and acidic residues" evidence="9">
    <location>
        <begin position="880"/>
        <end position="901"/>
    </location>
</feature>
<accession>A0A336LPH4</accession>
<dbReference type="InterPro" id="IPR001965">
    <property type="entry name" value="Znf_PHD"/>
</dbReference>
<feature type="compositionally biased region" description="Low complexity" evidence="9">
    <location>
        <begin position="921"/>
        <end position="936"/>
    </location>
</feature>
<dbReference type="GO" id="GO:0008270">
    <property type="term" value="F:zinc ion binding"/>
    <property type="evidence" value="ECO:0007669"/>
    <property type="project" value="UniProtKB-KW"/>
</dbReference>
<dbReference type="PROSITE" id="PS01359">
    <property type="entry name" value="ZF_PHD_1"/>
    <property type="match status" value="1"/>
</dbReference>
<evidence type="ECO:0000313" key="12">
    <source>
        <dbReference type="EMBL" id="SSX18593.1"/>
    </source>
</evidence>
<feature type="compositionally biased region" description="Basic residues" evidence="9">
    <location>
        <begin position="593"/>
        <end position="605"/>
    </location>
</feature>
<evidence type="ECO:0000313" key="11">
    <source>
        <dbReference type="EMBL" id="SSW98207.1"/>
    </source>
</evidence>
<dbReference type="InterPro" id="IPR006565">
    <property type="entry name" value="BTP"/>
</dbReference>
<feature type="region of interest" description="Disordered" evidence="9">
    <location>
        <begin position="1134"/>
        <end position="1158"/>
    </location>
</feature>
<organism evidence="12">
    <name type="scientific">Culicoides sonorensis</name>
    <name type="common">Biting midge</name>
    <dbReference type="NCBI Taxonomy" id="179676"/>
    <lineage>
        <taxon>Eukaryota</taxon>
        <taxon>Metazoa</taxon>
        <taxon>Ecdysozoa</taxon>
        <taxon>Arthropoda</taxon>
        <taxon>Hexapoda</taxon>
        <taxon>Insecta</taxon>
        <taxon>Pterygota</taxon>
        <taxon>Neoptera</taxon>
        <taxon>Endopterygota</taxon>
        <taxon>Diptera</taxon>
        <taxon>Nematocera</taxon>
        <taxon>Chironomoidea</taxon>
        <taxon>Ceratopogonidae</taxon>
        <taxon>Ceratopogoninae</taxon>
        <taxon>Culicoides</taxon>
        <taxon>Monoculicoides</taxon>
    </lineage>
</organism>
<feature type="region of interest" description="Disordered" evidence="9">
    <location>
        <begin position="157"/>
        <end position="185"/>
    </location>
</feature>
<evidence type="ECO:0000256" key="8">
    <source>
        <dbReference type="PROSITE-ProRule" id="PRU00146"/>
    </source>
</evidence>
<evidence type="ECO:0000256" key="1">
    <source>
        <dbReference type="ARBA" id="ARBA00004123"/>
    </source>
</evidence>
<dbReference type="SMART" id="SM00249">
    <property type="entry name" value="PHD"/>
    <property type="match status" value="1"/>
</dbReference>
<feature type="compositionally biased region" description="Basic residues" evidence="9">
    <location>
        <begin position="1010"/>
        <end position="1019"/>
    </location>
</feature>
<keyword evidence="7" id="KW-0539">Nucleus</keyword>
<dbReference type="GO" id="GO:0045944">
    <property type="term" value="P:positive regulation of transcription by RNA polymerase II"/>
    <property type="evidence" value="ECO:0007669"/>
    <property type="project" value="TreeGrafter"/>
</dbReference>
<feature type="compositionally biased region" description="Polar residues" evidence="9">
    <location>
        <begin position="950"/>
        <end position="959"/>
    </location>
</feature>
<feature type="compositionally biased region" description="Polar residues" evidence="9">
    <location>
        <begin position="847"/>
        <end position="856"/>
    </location>
</feature>
<dbReference type="OMA" id="ENIHMRQ"/>
<evidence type="ECO:0000256" key="5">
    <source>
        <dbReference type="ARBA" id="ARBA00023015"/>
    </source>
</evidence>
<dbReference type="InterPro" id="IPR011011">
    <property type="entry name" value="Znf_FYVE_PHD"/>
</dbReference>